<dbReference type="OrthoDB" id="5226580at2759"/>
<dbReference type="PANTHER" id="PTHR31845:SF10">
    <property type="entry name" value="ZN(II)2CYS6 TRANSCRIPTION FACTOR (EUROFUNG)"/>
    <property type="match status" value="1"/>
</dbReference>
<evidence type="ECO:0008006" key="8">
    <source>
        <dbReference type="Google" id="ProtNLM"/>
    </source>
</evidence>
<evidence type="ECO:0000256" key="5">
    <source>
        <dbReference type="ARBA" id="ARBA00023242"/>
    </source>
</evidence>
<evidence type="ECO:0000256" key="2">
    <source>
        <dbReference type="ARBA" id="ARBA00023015"/>
    </source>
</evidence>
<organism evidence="6 7">
    <name type="scientific">Dendryphion nanum</name>
    <dbReference type="NCBI Taxonomy" id="256645"/>
    <lineage>
        <taxon>Eukaryota</taxon>
        <taxon>Fungi</taxon>
        <taxon>Dikarya</taxon>
        <taxon>Ascomycota</taxon>
        <taxon>Pezizomycotina</taxon>
        <taxon>Dothideomycetes</taxon>
        <taxon>Pleosporomycetidae</taxon>
        <taxon>Pleosporales</taxon>
        <taxon>Torulaceae</taxon>
        <taxon>Dendryphion</taxon>
    </lineage>
</organism>
<sequence length="509" mass="57540">MTTDEVAERRYQNLSAPKITPLTYDPVELGLIDRPRANSLLKLFKTSFTPSFPFVVVPAATDLDTFRRQKPFLFHAIMTIMTFKTPALQKRLASDLLEQISSRIILRSHKSLEIVQGLLVFSGWYHFFYRPECQQMANTIQLCVAMVQDLGLTKRGNGSDTNGRSAAEKRALLGTFYVNTTYSQVWRKRTTMSFTKFMGRCSDSLSEDLDEPTDGFIRPLIQLSDLICRVGEHFSYDDSESAEFTGEIMMETLTSNFVNELLRIKQSAAQLEELHHLTFCVWAGWFYGVILGCRLVFLQGNELHRQTCWESLPGEITKMFPHNQAEGPGLGTSVLSSDHYNISTWHPVAVAEEAEILHLFTRLLDKLSFTSTTPGDPGANGEMDRSDRDTLLPFMWVQHCIYVGFHKRIKEYASRPPGVAVSDLNINTHLSATPGDASLGGTVSSSVRHGQVHLQQQMHIHPSPFLESLSFQSLDFETIQPPTAASVQPTLYEDFVWDISFDDMRLPHL</sequence>
<evidence type="ECO:0000313" key="6">
    <source>
        <dbReference type="EMBL" id="KAH7130240.1"/>
    </source>
</evidence>
<dbReference type="GO" id="GO:0000976">
    <property type="term" value="F:transcription cis-regulatory region binding"/>
    <property type="evidence" value="ECO:0007669"/>
    <property type="project" value="TreeGrafter"/>
</dbReference>
<comment type="subcellular location">
    <subcellularLocation>
        <location evidence="1">Nucleus</location>
    </subcellularLocation>
</comment>
<dbReference type="PANTHER" id="PTHR31845">
    <property type="entry name" value="FINGER DOMAIN PROTEIN, PUTATIVE-RELATED"/>
    <property type="match status" value="1"/>
</dbReference>
<dbReference type="EMBL" id="JAGMWT010000004">
    <property type="protein sequence ID" value="KAH7130240.1"/>
    <property type="molecule type" value="Genomic_DNA"/>
</dbReference>
<evidence type="ECO:0000313" key="7">
    <source>
        <dbReference type="Proteomes" id="UP000700596"/>
    </source>
</evidence>
<keyword evidence="5" id="KW-0539">Nucleus</keyword>
<evidence type="ECO:0000256" key="4">
    <source>
        <dbReference type="ARBA" id="ARBA00023163"/>
    </source>
</evidence>
<comment type="caution">
    <text evidence="6">The sequence shown here is derived from an EMBL/GenBank/DDBJ whole genome shotgun (WGS) entry which is preliminary data.</text>
</comment>
<keyword evidence="7" id="KW-1185">Reference proteome</keyword>
<dbReference type="InterPro" id="IPR051089">
    <property type="entry name" value="prtT"/>
</dbReference>
<dbReference type="Proteomes" id="UP000700596">
    <property type="component" value="Unassembled WGS sequence"/>
</dbReference>
<dbReference type="GO" id="GO:0005634">
    <property type="term" value="C:nucleus"/>
    <property type="evidence" value="ECO:0007669"/>
    <property type="project" value="UniProtKB-SubCell"/>
</dbReference>
<proteinExistence type="predicted"/>
<protein>
    <recommendedName>
        <fullName evidence="8">Transcription factor domain-containing protein</fullName>
    </recommendedName>
</protein>
<dbReference type="CDD" id="cd12148">
    <property type="entry name" value="fungal_TF_MHR"/>
    <property type="match status" value="1"/>
</dbReference>
<evidence type="ECO:0000256" key="1">
    <source>
        <dbReference type="ARBA" id="ARBA00004123"/>
    </source>
</evidence>
<reference evidence="6" key="1">
    <citation type="journal article" date="2021" name="Nat. Commun.">
        <title>Genetic determinants of endophytism in the Arabidopsis root mycobiome.</title>
        <authorList>
            <person name="Mesny F."/>
            <person name="Miyauchi S."/>
            <person name="Thiergart T."/>
            <person name="Pickel B."/>
            <person name="Atanasova L."/>
            <person name="Karlsson M."/>
            <person name="Huettel B."/>
            <person name="Barry K.W."/>
            <person name="Haridas S."/>
            <person name="Chen C."/>
            <person name="Bauer D."/>
            <person name="Andreopoulos W."/>
            <person name="Pangilinan J."/>
            <person name="LaButti K."/>
            <person name="Riley R."/>
            <person name="Lipzen A."/>
            <person name="Clum A."/>
            <person name="Drula E."/>
            <person name="Henrissat B."/>
            <person name="Kohler A."/>
            <person name="Grigoriev I.V."/>
            <person name="Martin F.M."/>
            <person name="Hacquard S."/>
        </authorList>
    </citation>
    <scope>NUCLEOTIDE SEQUENCE</scope>
    <source>
        <strain evidence="6">MPI-CAGE-CH-0243</strain>
    </source>
</reference>
<gene>
    <name evidence="6" type="ORF">B0J11DRAFT_429636</name>
</gene>
<dbReference type="AlphaFoldDB" id="A0A9P9E2I7"/>
<dbReference type="GO" id="GO:0000981">
    <property type="term" value="F:DNA-binding transcription factor activity, RNA polymerase II-specific"/>
    <property type="evidence" value="ECO:0007669"/>
    <property type="project" value="TreeGrafter"/>
</dbReference>
<keyword evidence="4" id="KW-0804">Transcription</keyword>
<keyword evidence="2" id="KW-0805">Transcription regulation</keyword>
<evidence type="ECO:0000256" key="3">
    <source>
        <dbReference type="ARBA" id="ARBA00023125"/>
    </source>
</evidence>
<accession>A0A9P9E2I7</accession>
<name>A0A9P9E2I7_9PLEO</name>
<keyword evidence="3" id="KW-0238">DNA-binding</keyword>